<dbReference type="PANTHER" id="PTHR34698">
    <property type="entry name" value="5-OXOPROLINASE SUBUNIT B"/>
    <property type="match status" value="1"/>
</dbReference>
<name>A0A9X4E2U9_9NEIS</name>
<evidence type="ECO:0000259" key="4">
    <source>
        <dbReference type="SMART" id="SM00796"/>
    </source>
</evidence>
<dbReference type="Pfam" id="PF02682">
    <property type="entry name" value="CT_C_D"/>
    <property type="match status" value="1"/>
</dbReference>
<dbReference type="RefSeq" id="WP_274585298.1">
    <property type="nucleotide sequence ID" value="NZ_CP145811.1"/>
</dbReference>
<dbReference type="InterPro" id="IPR029000">
    <property type="entry name" value="Cyclophilin-like_dom_sf"/>
</dbReference>
<evidence type="ECO:0000313" key="5">
    <source>
        <dbReference type="EMBL" id="MDD9328199.1"/>
    </source>
</evidence>
<protein>
    <submittedName>
        <fullName evidence="5">5-oxoprolinase subunit PxpB</fullName>
        <ecNumber evidence="5">3.5.2.9</ecNumber>
    </submittedName>
</protein>
<dbReference type="SMART" id="SM00796">
    <property type="entry name" value="AHS1"/>
    <property type="match status" value="1"/>
</dbReference>
<dbReference type="EMBL" id="JAPQFL010000004">
    <property type="protein sequence ID" value="MDD9328199.1"/>
    <property type="molecule type" value="Genomic_DNA"/>
</dbReference>
<dbReference type="SUPFAM" id="SSF50891">
    <property type="entry name" value="Cyclophilin-like"/>
    <property type="match status" value="1"/>
</dbReference>
<dbReference type="Proteomes" id="UP001149607">
    <property type="component" value="Chromosome"/>
</dbReference>
<proteinExistence type="predicted"/>
<reference evidence="5" key="1">
    <citation type="submission" date="2022-10" db="EMBL/GenBank/DDBJ databases">
        <authorList>
            <person name="Boutroux M."/>
        </authorList>
    </citation>
    <scope>NUCLEOTIDE SEQUENCE</scope>
    <source>
        <strain evidence="5">51.81</strain>
    </source>
</reference>
<feature type="domain" description="Carboxyltransferase" evidence="4">
    <location>
        <begin position="5"/>
        <end position="202"/>
    </location>
</feature>
<reference evidence="6" key="2">
    <citation type="submission" date="2024-02" db="EMBL/GenBank/DDBJ databases">
        <title>Neisseria leonii sp. nov.</title>
        <authorList>
            <person name="Boutroux M."/>
            <person name="Favre-Rochex S."/>
            <person name="Gorgette O."/>
            <person name="Touak G."/>
            <person name="Muhle E."/>
            <person name="Chesneau O."/>
            <person name="Clermont D."/>
            <person name="Rahi P."/>
        </authorList>
    </citation>
    <scope>NUCLEOTIDE SEQUENCE</scope>
    <source>
        <strain evidence="6">51.81</strain>
    </source>
</reference>
<dbReference type="PANTHER" id="PTHR34698:SF2">
    <property type="entry name" value="5-OXOPROLINASE SUBUNIT B"/>
    <property type="match status" value="1"/>
</dbReference>
<dbReference type="EC" id="3.5.2.9" evidence="5"/>
<gene>
    <name evidence="5" type="primary">pxpB</name>
    <name evidence="5" type="ORF">ORY91_001617</name>
    <name evidence="6" type="ORF">V9W64_05745</name>
</gene>
<evidence type="ECO:0000256" key="1">
    <source>
        <dbReference type="ARBA" id="ARBA00022741"/>
    </source>
</evidence>
<keyword evidence="7" id="KW-1185">Reference proteome</keyword>
<dbReference type="InterPro" id="IPR010016">
    <property type="entry name" value="PxpB"/>
</dbReference>
<dbReference type="AlphaFoldDB" id="A0A9X4E2U9"/>
<evidence type="ECO:0000256" key="2">
    <source>
        <dbReference type="ARBA" id="ARBA00022801"/>
    </source>
</evidence>
<accession>A0A9X4E2U9</accession>
<dbReference type="GO" id="GO:0017168">
    <property type="term" value="F:5-oxoprolinase (ATP-hydrolyzing) activity"/>
    <property type="evidence" value="ECO:0007669"/>
    <property type="project" value="UniProtKB-EC"/>
</dbReference>
<evidence type="ECO:0000313" key="7">
    <source>
        <dbReference type="Proteomes" id="UP001149607"/>
    </source>
</evidence>
<dbReference type="Gene3D" id="2.40.100.10">
    <property type="entry name" value="Cyclophilin-like"/>
    <property type="match status" value="1"/>
</dbReference>
<evidence type="ECO:0000256" key="3">
    <source>
        <dbReference type="ARBA" id="ARBA00022840"/>
    </source>
</evidence>
<dbReference type="NCBIfam" id="TIGR00370">
    <property type="entry name" value="5-oxoprolinase subunit PxpB"/>
    <property type="match status" value="1"/>
</dbReference>
<dbReference type="GO" id="GO:0005524">
    <property type="term" value="F:ATP binding"/>
    <property type="evidence" value="ECO:0007669"/>
    <property type="project" value="UniProtKB-KW"/>
</dbReference>
<keyword evidence="1" id="KW-0547">Nucleotide-binding</keyword>
<organism evidence="5">
    <name type="scientific">Neisseria leonii</name>
    <dbReference type="NCBI Taxonomy" id="2995413"/>
    <lineage>
        <taxon>Bacteria</taxon>
        <taxon>Pseudomonadati</taxon>
        <taxon>Pseudomonadota</taxon>
        <taxon>Betaproteobacteria</taxon>
        <taxon>Neisseriales</taxon>
        <taxon>Neisseriaceae</taxon>
        <taxon>Neisseria</taxon>
    </lineage>
</organism>
<dbReference type="InterPro" id="IPR003833">
    <property type="entry name" value="CT_C_D"/>
</dbReference>
<sequence length="217" mass="23003">MTTEYRLTAVSENALAFMLPPPADLDRQRRLWAFADAASALAGVAETVVGMNNLTVFVHGAGRLNDTAAALEALWPKVSAADYCGRHVEIPVHYGGADGPDLGEVAAFHAISPEEVVRRHTETVYTVFMMGFQPGFPYLGGLPENLHTPRRAVPRTQVAAGSVGIGGAQTGVYPFASPGGWQIIGRTALPLFDAQKNPPTLLAAGDTVQFVAVSAEY</sequence>
<evidence type="ECO:0000313" key="6">
    <source>
        <dbReference type="EMBL" id="WWY02246.1"/>
    </source>
</evidence>
<dbReference type="EMBL" id="CP146598">
    <property type="protein sequence ID" value="WWY02246.1"/>
    <property type="molecule type" value="Genomic_DNA"/>
</dbReference>
<keyword evidence="3" id="KW-0067">ATP-binding</keyword>
<keyword evidence="2 5" id="KW-0378">Hydrolase</keyword>